<evidence type="ECO:0000313" key="5">
    <source>
        <dbReference type="EMBL" id="MFC0865368.1"/>
    </source>
</evidence>
<name>A0ABV6UB46_9ACTN</name>
<keyword evidence="2" id="KW-0418">Kinase</keyword>
<dbReference type="SUPFAM" id="SSF55781">
    <property type="entry name" value="GAF domain-like"/>
    <property type="match status" value="2"/>
</dbReference>
<dbReference type="InterPro" id="IPR036890">
    <property type="entry name" value="HATPase_C_sf"/>
</dbReference>
<dbReference type="InterPro" id="IPR003018">
    <property type="entry name" value="GAF"/>
</dbReference>
<dbReference type="PANTHER" id="PTHR24421">
    <property type="entry name" value="NITRATE/NITRITE SENSOR PROTEIN NARX-RELATED"/>
    <property type="match status" value="1"/>
</dbReference>
<dbReference type="Pfam" id="PF13185">
    <property type="entry name" value="GAF_2"/>
    <property type="match status" value="1"/>
</dbReference>
<organism evidence="5 6">
    <name type="scientific">Sphaerimonospora cavernae</name>
    <dbReference type="NCBI Taxonomy" id="1740611"/>
    <lineage>
        <taxon>Bacteria</taxon>
        <taxon>Bacillati</taxon>
        <taxon>Actinomycetota</taxon>
        <taxon>Actinomycetes</taxon>
        <taxon>Streptosporangiales</taxon>
        <taxon>Streptosporangiaceae</taxon>
        <taxon>Sphaerimonospora</taxon>
    </lineage>
</organism>
<accession>A0ABV6UB46</accession>
<evidence type="ECO:0000256" key="3">
    <source>
        <dbReference type="ARBA" id="ARBA00023012"/>
    </source>
</evidence>
<evidence type="ECO:0000259" key="4">
    <source>
        <dbReference type="PROSITE" id="PS50109"/>
    </source>
</evidence>
<dbReference type="InterPro" id="IPR005467">
    <property type="entry name" value="His_kinase_dom"/>
</dbReference>
<dbReference type="EMBL" id="JBHMQT010000055">
    <property type="protein sequence ID" value="MFC0865368.1"/>
    <property type="molecule type" value="Genomic_DNA"/>
</dbReference>
<comment type="caution">
    <text evidence="5">The sequence shown here is derived from an EMBL/GenBank/DDBJ whole genome shotgun (WGS) entry which is preliminary data.</text>
</comment>
<proteinExistence type="predicted"/>
<keyword evidence="3" id="KW-0902">Two-component regulatory system</keyword>
<dbReference type="Gene3D" id="1.20.5.1930">
    <property type="match status" value="1"/>
</dbReference>
<dbReference type="InterPro" id="IPR050482">
    <property type="entry name" value="Sensor_HK_TwoCompSys"/>
</dbReference>
<dbReference type="PROSITE" id="PS50109">
    <property type="entry name" value="HIS_KIN"/>
    <property type="match status" value="1"/>
</dbReference>
<dbReference type="CDD" id="cd16917">
    <property type="entry name" value="HATPase_UhpB-NarQ-NarX-like"/>
    <property type="match status" value="1"/>
</dbReference>
<dbReference type="SMART" id="SM00387">
    <property type="entry name" value="HATPase_c"/>
    <property type="match status" value="1"/>
</dbReference>
<dbReference type="Gene3D" id="3.30.565.10">
    <property type="entry name" value="Histidine kinase-like ATPase, C-terminal domain"/>
    <property type="match status" value="1"/>
</dbReference>
<dbReference type="SUPFAM" id="SSF55874">
    <property type="entry name" value="ATPase domain of HSP90 chaperone/DNA topoisomerase II/histidine kinase"/>
    <property type="match status" value="1"/>
</dbReference>
<evidence type="ECO:0000256" key="2">
    <source>
        <dbReference type="ARBA" id="ARBA00022777"/>
    </source>
</evidence>
<protein>
    <submittedName>
        <fullName evidence="5">GAF domain-containing protein</fullName>
    </submittedName>
</protein>
<dbReference type="Proteomes" id="UP001589870">
    <property type="component" value="Unassembled WGS sequence"/>
</dbReference>
<evidence type="ECO:0000313" key="6">
    <source>
        <dbReference type="Proteomes" id="UP001589870"/>
    </source>
</evidence>
<gene>
    <name evidence="5" type="ORF">ACFHYQ_24040</name>
</gene>
<feature type="domain" description="Histidine kinase" evidence="4">
    <location>
        <begin position="506"/>
        <end position="594"/>
    </location>
</feature>
<dbReference type="SMART" id="SM00065">
    <property type="entry name" value="GAF"/>
    <property type="match status" value="2"/>
</dbReference>
<dbReference type="InterPro" id="IPR003594">
    <property type="entry name" value="HATPase_dom"/>
</dbReference>
<dbReference type="Pfam" id="PF02518">
    <property type="entry name" value="HATPase_c"/>
    <property type="match status" value="1"/>
</dbReference>
<dbReference type="Gene3D" id="3.30.450.40">
    <property type="match status" value="2"/>
</dbReference>
<sequence>MAAARENVRADRAPGPDAILAAVLFAADRFLASAEPWETNIGEVLERLGTAAGVSRVYIFENYLDARGGQCTGHRSEWVAAGITPQIDHPMLRGFNYVDVGWGRWVGLLEHREVMAGHVRDFPAPERPELEAEDIKSIALVPIHVEDHWWGFIGFDECVAEREWLPNDVAALRAAADTLGAAIQRARIEERLRAQQEQHRAAIEATMGLLRRRVAALSRVASDMVVDQPLETTLRTAMATVVEASGGVAAAVHIMERDSGRLRFLATDGLPDGYEEGLRAAWDLGVDSPAITALHEQRVEVIRDAPARTLARPRAEPIHRFLPHVEWDILVAVPLGTMGQMFGALHVYYLPDDEPADEELEFLVAFADQIAVAIENATLLAEVRQNAALVERQRLARDLHDSVSQALFSMTLHARAAELAMDKQGLGGNASLGRAVSQLRELTQGALAEMRALIFELRPGALAEEGLVSAVRKQAAAIAGREGLLIDVVDETGERPALDEAVEEHLYRIVLEALHNTVKHADAQRTTVTITRTGSSLTVSVRDDGRGFAPDAAFPGHMGLGTMRERATRIGAGLHITSTPGAGTSVTVTAPITKHTEATSR</sequence>
<dbReference type="RefSeq" id="WP_394303398.1">
    <property type="nucleotide sequence ID" value="NZ_JBHMQT010000055.1"/>
</dbReference>
<dbReference type="InterPro" id="IPR011712">
    <property type="entry name" value="Sig_transdc_His_kin_sub3_dim/P"/>
</dbReference>
<dbReference type="Pfam" id="PF01590">
    <property type="entry name" value="GAF"/>
    <property type="match status" value="1"/>
</dbReference>
<dbReference type="Pfam" id="PF07730">
    <property type="entry name" value="HisKA_3"/>
    <property type="match status" value="1"/>
</dbReference>
<keyword evidence="1" id="KW-0808">Transferase</keyword>
<dbReference type="InterPro" id="IPR029016">
    <property type="entry name" value="GAF-like_dom_sf"/>
</dbReference>
<evidence type="ECO:0000256" key="1">
    <source>
        <dbReference type="ARBA" id="ARBA00022679"/>
    </source>
</evidence>
<keyword evidence="6" id="KW-1185">Reference proteome</keyword>
<dbReference type="PANTHER" id="PTHR24421:SF61">
    <property type="entry name" value="OXYGEN SENSOR HISTIDINE KINASE NREB"/>
    <property type="match status" value="1"/>
</dbReference>
<reference evidence="5 6" key="1">
    <citation type="submission" date="2024-09" db="EMBL/GenBank/DDBJ databases">
        <authorList>
            <person name="Sun Q."/>
            <person name="Mori K."/>
        </authorList>
    </citation>
    <scope>NUCLEOTIDE SEQUENCE [LARGE SCALE GENOMIC DNA]</scope>
    <source>
        <strain evidence="5 6">TBRC 1851</strain>
    </source>
</reference>